<feature type="transmembrane region" description="Helical" evidence="1">
    <location>
        <begin position="297"/>
        <end position="316"/>
    </location>
</feature>
<evidence type="ECO:0000256" key="1">
    <source>
        <dbReference type="SAM" id="Phobius"/>
    </source>
</evidence>
<evidence type="ECO:0000313" key="3">
    <source>
        <dbReference type="Proteomes" id="UP001178507"/>
    </source>
</evidence>
<name>A0AA36IMP5_9DINO</name>
<keyword evidence="3" id="KW-1185">Reference proteome</keyword>
<organism evidence="2 3">
    <name type="scientific">Effrenium voratum</name>
    <dbReference type="NCBI Taxonomy" id="2562239"/>
    <lineage>
        <taxon>Eukaryota</taxon>
        <taxon>Sar</taxon>
        <taxon>Alveolata</taxon>
        <taxon>Dinophyceae</taxon>
        <taxon>Suessiales</taxon>
        <taxon>Symbiodiniaceae</taxon>
        <taxon>Effrenium</taxon>
    </lineage>
</organism>
<evidence type="ECO:0000313" key="2">
    <source>
        <dbReference type="EMBL" id="CAJ1389534.1"/>
    </source>
</evidence>
<feature type="transmembrane region" description="Helical" evidence="1">
    <location>
        <begin position="172"/>
        <end position="194"/>
    </location>
</feature>
<dbReference type="Proteomes" id="UP001178507">
    <property type="component" value="Unassembled WGS sequence"/>
</dbReference>
<feature type="transmembrane region" description="Helical" evidence="1">
    <location>
        <begin position="486"/>
        <end position="505"/>
    </location>
</feature>
<feature type="transmembrane region" description="Helical" evidence="1">
    <location>
        <begin position="269"/>
        <end position="291"/>
    </location>
</feature>
<keyword evidence="1" id="KW-0472">Membrane</keyword>
<protein>
    <submittedName>
        <fullName evidence="2">Uncharacterized protein</fullName>
    </submittedName>
</protein>
<feature type="transmembrane region" description="Helical" evidence="1">
    <location>
        <begin position="454"/>
        <end position="474"/>
    </location>
</feature>
<accession>A0AA36IMP5</accession>
<keyword evidence="1" id="KW-1133">Transmembrane helix</keyword>
<dbReference type="AlphaFoldDB" id="A0AA36IMP5"/>
<gene>
    <name evidence="2" type="ORF">EVOR1521_LOCUS15137</name>
</gene>
<sequence>MRSADCACCTAGNLHVETIEETAHPEVETHLGETENKSSGMSTPSDAPAMTDHVSMLIEDDHLVRGISIHATLRSGGSLWKKSPCDMSEAEKVGLWQKSRRVDEFDIFLSHAWVSSGRAKFLALLFYTGSGYSFLFWAIALVCSSGLCMCDVLPMPFVLPLELPEFSGDCPLGLWMLIFSSMAQLAGLALSPYLPHRKCDCFLDVVSINQHDPALTSRGIYALGGFLSRSKELRILWSAPLFTRLWCVFELAAFCAVNPSGRIQLMPQYFVAIALLSMVSMMALPMVLWGMRLGVDFGWLHLPFTFAALLGSIHFGRRVSLQKQSLIEQLESFTLDGAECRLESDRGFIYEAVTQWYGGLDQFTELVRGPLRRQLLQCCSQIPAELLLFLVLPLVAYKAELLLAMWKGGVPGNILIAYCCSAILGLGVLWTAFASSVCLCLVDFLAKPIRSGVAWDFFQSLAISVLTVFPFYSGNVLEAGARKGDAILIATWAALLCLCVAWFCWAASAGRLTVLFPLQWKIARGPKCQQHTEK</sequence>
<comment type="caution">
    <text evidence="2">The sequence shown here is derived from an EMBL/GenBank/DDBJ whole genome shotgun (WGS) entry which is preliminary data.</text>
</comment>
<proteinExistence type="predicted"/>
<dbReference type="EMBL" id="CAUJNA010001890">
    <property type="protein sequence ID" value="CAJ1389534.1"/>
    <property type="molecule type" value="Genomic_DNA"/>
</dbReference>
<feature type="transmembrane region" description="Helical" evidence="1">
    <location>
        <begin position="415"/>
        <end position="442"/>
    </location>
</feature>
<keyword evidence="1" id="KW-0812">Transmembrane</keyword>
<reference evidence="2" key="1">
    <citation type="submission" date="2023-08" db="EMBL/GenBank/DDBJ databases">
        <authorList>
            <person name="Chen Y."/>
            <person name="Shah S."/>
            <person name="Dougan E. K."/>
            <person name="Thang M."/>
            <person name="Chan C."/>
        </authorList>
    </citation>
    <scope>NUCLEOTIDE SEQUENCE</scope>
</reference>